<protein>
    <submittedName>
        <fullName evidence="4">Protein argonaute 4-like</fullName>
    </submittedName>
</protein>
<sequence>RYTKALSTLQRSSLVEKSRQNPQERMKVLSDALRTSNYGSETMLRNCGISITSGFTQVDGRILQAPRLKFGNGEDFSPKNGRWNFNNKKILQPVKIDKWAVVNFSARCDV</sequence>
<feature type="non-terminal residue" evidence="4">
    <location>
        <position position="1"/>
    </location>
</feature>
<feature type="compositionally biased region" description="Basic and acidic residues" evidence="1">
    <location>
        <begin position="14"/>
        <end position="26"/>
    </location>
</feature>
<name>A0A392RQG1_9FABA</name>
<accession>A0A392RQG1</accession>
<reference evidence="4 5" key="1">
    <citation type="journal article" date="2018" name="Front. Plant Sci.">
        <title>Red Clover (Trifolium pratense) and Zigzag Clover (T. medium) - A Picture of Genomic Similarities and Differences.</title>
        <authorList>
            <person name="Dluhosova J."/>
            <person name="Istvanek J."/>
            <person name="Nedelnik J."/>
            <person name="Repkova J."/>
        </authorList>
    </citation>
    <scope>NUCLEOTIDE SEQUENCE [LARGE SCALE GENOMIC DNA]</scope>
    <source>
        <strain evidence="5">cv. 10/8</strain>
        <tissue evidence="4">Leaf</tissue>
    </source>
</reference>
<evidence type="ECO:0000313" key="4">
    <source>
        <dbReference type="EMBL" id="MCI38871.1"/>
    </source>
</evidence>
<evidence type="ECO:0000259" key="2">
    <source>
        <dbReference type="Pfam" id="PF16487"/>
    </source>
</evidence>
<evidence type="ECO:0000259" key="3">
    <source>
        <dbReference type="Pfam" id="PF16488"/>
    </source>
</evidence>
<keyword evidence="5" id="KW-1185">Reference proteome</keyword>
<feature type="domain" description="Protein argonaute Mid" evidence="2">
    <location>
        <begin position="77"/>
        <end position="106"/>
    </location>
</feature>
<evidence type="ECO:0000313" key="5">
    <source>
        <dbReference type="Proteomes" id="UP000265520"/>
    </source>
</evidence>
<feature type="domain" description="Argonaute linker 2" evidence="3">
    <location>
        <begin position="24"/>
        <end position="70"/>
    </location>
</feature>
<dbReference type="EMBL" id="LXQA010260903">
    <property type="protein sequence ID" value="MCI38871.1"/>
    <property type="molecule type" value="Genomic_DNA"/>
</dbReference>
<dbReference type="Gene3D" id="3.40.50.2300">
    <property type="match status" value="1"/>
</dbReference>
<feature type="compositionally biased region" description="Polar residues" evidence="1">
    <location>
        <begin position="1"/>
        <end position="13"/>
    </location>
</feature>
<comment type="caution">
    <text evidence="4">The sequence shown here is derived from an EMBL/GenBank/DDBJ whole genome shotgun (WGS) entry which is preliminary data.</text>
</comment>
<organism evidence="4 5">
    <name type="scientific">Trifolium medium</name>
    <dbReference type="NCBI Taxonomy" id="97028"/>
    <lineage>
        <taxon>Eukaryota</taxon>
        <taxon>Viridiplantae</taxon>
        <taxon>Streptophyta</taxon>
        <taxon>Embryophyta</taxon>
        <taxon>Tracheophyta</taxon>
        <taxon>Spermatophyta</taxon>
        <taxon>Magnoliopsida</taxon>
        <taxon>eudicotyledons</taxon>
        <taxon>Gunneridae</taxon>
        <taxon>Pentapetalae</taxon>
        <taxon>rosids</taxon>
        <taxon>fabids</taxon>
        <taxon>Fabales</taxon>
        <taxon>Fabaceae</taxon>
        <taxon>Papilionoideae</taxon>
        <taxon>50 kb inversion clade</taxon>
        <taxon>NPAAA clade</taxon>
        <taxon>Hologalegina</taxon>
        <taxon>IRL clade</taxon>
        <taxon>Trifolieae</taxon>
        <taxon>Trifolium</taxon>
    </lineage>
</organism>
<dbReference type="InterPro" id="IPR032473">
    <property type="entry name" value="Argonaute_Mid_dom"/>
</dbReference>
<proteinExistence type="predicted"/>
<dbReference type="Pfam" id="PF16488">
    <property type="entry name" value="ArgoL2"/>
    <property type="match status" value="1"/>
</dbReference>
<dbReference type="Proteomes" id="UP000265520">
    <property type="component" value="Unassembled WGS sequence"/>
</dbReference>
<dbReference type="InterPro" id="IPR032472">
    <property type="entry name" value="ArgoL2"/>
</dbReference>
<dbReference type="PANTHER" id="PTHR22891">
    <property type="entry name" value="EUKARYOTIC TRANSLATION INITIATION FACTOR 2C"/>
    <property type="match status" value="1"/>
</dbReference>
<feature type="region of interest" description="Disordered" evidence="1">
    <location>
        <begin position="1"/>
        <end position="26"/>
    </location>
</feature>
<dbReference type="AlphaFoldDB" id="A0A392RQG1"/>
<dbReference type="Pfam" id="PF16487">
    <property type="entry name" value="ArgoMid"/>
    <property type="match status" value="1"/>
</dbReference>
<evidence type="ECO:0000256" key="1">
    <source>
        <dbReference type="SAM" id="MobiDB-lite"/>
    </source>
</evidence>